<feature type="region of interest" description="Disordered" evidence="1">
    <location>
        <begin position="255"/>
        <end position="274"/>
    </location>
</feature>
<dbReference type="Proteomes" id="UP000095283">
    <property type="component" value="Unplaced"/>
</dbReference>
<organism evidence="2 3">
    <name type="scientific">Heterorhabditis bacteriophora</name>
    <name type="common">Entomopathogenic nematode worm</name>
    <dbReference type="NCBI Taxonomy" id="37862"/>
    <lineage>
        <taxon>Eukaryota</taxon>
        <taxon>Metazoa</taxon>
        <taxon>Ecdysozoa</taxon>
        <taxon>Nematoda</taxon>
        <taxon>Chromadorea</taxon>
        <taxon>Rhabditida</taxon>
        <taxon>Rhabditina</taxon>
        <taxon>Rhabditomorpha</taxon>
        <taxon>Strongyloidea</taxon>
        <taxon>Heterorhabditidae</taxon>
        <taxon>Heterorhabditis</taxon>
    </lineage>
</organism>
<evidence type="ECO:0000256" key="1">
    <source>
        <dbReference type="SAM" id="MobiDB-lite"/>
    </source>
</evidence>
<keyword evidence="2" id="KW-1185">Reference proteome</keyword>
<name>A0A1I7WCY0_HETBA</name>
<dbReference type="AlphaFoldDB" id="A0A1I7WCY0"/>
<reference evidence="3" key="1">
    <citation type="submission" date="2016-11" db="UniProtKB">
        <authorList>
            <consortium name="WormBaseParasite"/>
        </authorList>
    </citation>
    <scope>IDENTIFICATION</scope>
</reference>
<sequence>MLYFERWISLSVHCVMALYMFSKLLGSWSIHSYVSEKPRICYLKYGIQCRPEDFLRLFPYVVNRCAPSHYHMKISRFGDKKEWRYSMLPGRNMVEVMDRTRPCWAFVFVGFSKNLSVELQIKRTLYCKCEFIGINNKVIPDVLHFIKILEHLFISELDDMYAFLPELLHRKSFEDNLVIPCQVTLDLPLPNTDELTLFMRFIQLMIEERRHTMLSVQITKSTLSITNKLYSHNITELRSRSHLVDFLDCGSSCGTTTRGASRHSTGHSTRCTSR</sequence>
<accession>A0A1I7WCY0</accession>
<dbReference type="WBParaSite" id="Hba_02552">
    <property type="protein sequence ID" value="Hba_02552"/>
    <property type="gene ID" value="Hba_02552"/>
</dbReference>
<protein>
    <submittedName>
        <fullName evidence="3">DUF4773 domain-containing protein</fullName>
    </submittedName>
</protein>
<dbReference type="PANTHER" id="PTHR22989:SF4">
    <property type="entry name" value="METHYLTRANSFERASE FKBM DOMAIN-CONTAINING PROTEIN"/>
    <property type="match status" value="1"/>
</dbReference>
<evidence type="ECO:0000313" key="2">
    <source>
        <dbReference type="Proteomes" id="UP000095283"/>
    </source>
</evidence>
<evidence type="ECO:0000313" key="3">
    <source>
        <dbReference type="WBParaSite" id="Hba_02552"/>
    </source>
</evidence>
<dbReference type="PANTHER" id="PTHR22989">
    <property type="entry name" value="UNCHARACTERIZED DUF13 C.ELEGANS"/>
    <property type="match status" value="1"/>
</dbReference>
<proteinExistence type="predicted"/>